<dbReference type="SUPFAM" id="SSF48403">
    <property type="entry name" value="Ankyrin repeat"/>
    <property type="match status" value="1"/>
</dbReference>
<feature type="transmembrane region" description="Helical" evidence="4">
    <location>
        <begin position="712"/>
        <end position="731"/>
    </location>
</feature>
<evidence type="ECO:0000256" key="3">
    <source>
        <dbReference type="SAM" id="MobiDB-lite"/>
    </source>
</evidence>
<dbReference type="GO" id="GO:0005886">
    <property type="term" value="C:plasma membrane"/>
    <property type="evidence" value="ECO:0007669"/>
    <property type="project" value="UniProtKB-SubCell"/>
</dbReference>
<dbReference type="Pfam" id="PF12796">
    <property type="entry name" value="Ank_2"/>
    <property type="match status" value="1"/>
</dbReference>
<keyword evidence="7" id="KW-1185">Reference proteome</keyword>
<feature type="compositionally biased region" description="Polar residues" evidence="3">
    <location>
        <begin position="120"/>
        <end position="158"/>
    </location>
</feature>
<evidence type="ECO:0000256" key="1">
    <source>
        <dbReference type="ARBA" id="ARBA00004413"/>
    </source>
</evidence>
<dbReference type="PROSITE" id="PS50297">
    <property type="entry name" value="ANK_REP_REGION"/>
    <property type="match status" value="1"/>
</dbReference>
<comment type="caution">
    <text evidence="6">The sequence shown here is derived from an EMBL/GenBank/DDBJ whole genome shotgun (WGS) entry which is preliminary data.</text>
</comment>
<dbReference type="PROSITE" id="PS50088">
    <property type="entry name" value="ANK_REPEAT"/>
    <property type="match status" value="1"/>
</dbReference>
<dbReference type="InterPro" id="IPR036770">
    <property type="entry name" value="Ankyrin_rpt-contain_sf"/>
</dbReference>
<feature type="repeat" description="ANK" evidence="2">
    <location>
        <begin position="201"/>
        <end position="223"/>
    </location>
</feature>
<dbReference type="SMART" id="SM00248">
    <property type="entry name" value="ANK"/>
    <property type="match status" value="3"/>
</dbReference>
<feature type="domain" description="PGG" evidence="5">
    <location>
        <begin position="592"/>
        <end position="702"/>
    </location>
</feature>
<dbReference type="PANTHER" id="PTHR24177:SF329">
    <property type="entry name" value="ANKYRIN REPEAT PROTEIN"/>
    <property type="match status" value="1"/>
</dbReference>
<name>A0AAE1ISY8_9FABA</name>
<feature type="transmembrane region" description="Helical" evidence="4">
    <location>
        <begin position="598"/>
        <end position="618"/>
    </location>
</feature>
<proteinExistence type="predicted"/>
<keyword evidence="2" id="KW-0040">ANK repeat</keyword>
<feature type="transmembrane region" description="Helical" evidence="4">
    <location>
        <begin position="681"/>
        <end position="700"/>
    </location>
</feature>
<sequence>MSTWQSDDLEQNSSIHLETDVSSMTPAFFIIFQNSSIHSETDVSSSTSGEQLCEIEESSPTPHEESETPNMSTLQSDVEQNSSIHSETDVSSSTSGEQLCEIEQSSPTPHEKSGTPKMSALQSNLEQNSSIHSETDVSSMTSGEQLCEIEQSSPTPHEQSGEEEGWKRKLCHAICVDCWNDAKAILDQNYPQALKAEIGGKGRTALHVAAMFGRVTIVKKLLKLLKPECLKTKDSEHFTALALACEHNGCLQVVECLVNANIELLGIENGEGELPAAQAIKLHLKKLGRYLYCATPLKHLTDHHGSMLIHHCFKAQHLEIALDLLQQREELLLVPNKKEGKWTPIHDIASLDTAILSPSKPVFWKRWIYNYIIKSSATATNHICVDIQQNNTSQEDKEKLTQQGHGLLQKLITSANNFVGIKKIQKQKQQHERAEELLGLVCKNAWKVPHKDMYKALTEAAKMGNSEFLLRVSKEIPEIFVSRHFFTFFSEALEYRQAKVFNLIHGFRFKTNVLNTFSPEKDTMLQKAAIQADPDILNRIYAPTLQMQKELQWFKEVESLTPSKLRGHESERGKTGKELFREKHKDLMEKAEKWMKETATSCSLVGTLIVTIMFAAAFSVPGGNDQNLGYPLHIKQPVFNVFIITTILSLLFSTASVLMFLAILTSQHSEDEILNSIPKNLILGLSCLFISIVCMLIAFLSTIDLMMKHKHYSLIFPIIILVCVSSFRFMWSQFPLLRHTFVSTYCNIFDRKVDRWP</sequence>
<gene>
    <name evidence="6" type="ORF">QN277_008966</name>
</gene>
<evidence type="ECO:0000256" key="2">
    <source>
        <dbReference type="PROSITE-ProRule" id="PRU00023"/>
    </source>
</evidence>
<feature type="compositionally biased region" description="Polar residues" evidence="3">
    <location>
        <begin position="39"/>
        <end position="50"/>
    </location>
</feature>
<keyword evidence="4" id="KW-1133">Transmembrane helix</keyword>
<reference evidence="6" key="1">
    <citation type="submission" date="2023-10" db="EMBL/GenBank/DDBJ databases">
        <title>Chromosome-level genome of the transformable northern wattle, Acacia crassicarpa.</title>
        <authorList>
            <person name="Massaro I."/>
            <person name="Sinha N.R."/>
            <person name="Poethig S."/>
            <person name="Leichty A.R."/>
        </authorList>
    </citation>
    <scope>NUCLEOTIDE SEQUENCE</scope>
    <source>
        <strain evidence="6">Acra3RX</strain>
        <tissue evidence="6">Leaf</tissue>
    </source>
</reference>
<dbReference type="Proteomes" id="UP001293593">
    <property type="component" value="Unassembled WGS sequence"/>
</dbReference>
<comment type="subcellular location">
    <subcellularLocation>
        <location evidence="1">Cell membrane</location>
        <topology evidence="1">Peripheral membrane protein</topology>
        <orientation evidence="1">Cytoplasmic side</orientation>
    </subcellularLocation>
</comment>
<evidence type="ECO:0000313" key="6">
    <source>
        <dbReference type="EMBL" id="KAK4256052.1"/>
    </source>
</evidence>
<organism evidence="6 7">
    <name type="scientific">Acacia crassicarpa</name>
    <name type="common">northern wattle</name>
    <dbReference type="NCBI Taxonomy" id="499986"/>
    <lineage>
        <taxon>Eukaryota</taxon>
        <taxon>Viridiplantae</taxon>
        <taxon>Streptophyta</taxon>
        <taxon>Embryophyta</taxon>
        <taxon>Tracheophyta</taxon>
        <taxon>Spermatophyta</taxon>
        <taxon>Magnoliopsida</taxon>
        <taxon>eudicotyledons</taxon>
        <taxon>Gunneridae</taxon>
        <taxon>Pentapetalae</taxon>
        <taxon>rosids</taxon>
        <taxon>fabids</taxon>
        <taxon>Fabales</taxon>
        <taxon>Fabaceae</taxon>
        <taxon>Caesalpinioideae</taxon>
        <taxon>mimosoid clade</taxon>
        <taxon>Acacieae</taxon>
        <taxon>Acacia</taxon>
    </lineage>
</organism>
<dbReference type="InterPro" id="IPR026961">
    <property type="entry name" value="PGG_dom"/>
</dbReference>
<feature type="region of interest" description="Disordered" evidence="3">
    <location>
        <begin position="39"/>
        <end position="163"/>
    </location>
</feature>
<dbReference type="InterPro" id="IPR002110">
    <property type="entry name" value="Ankyrin_rpt"/>
</dbReference>
<protein>
    <recommendedName>
        <fullName evidence="5">PGG domain-containing protein</fullName>
    </recommendedName>
</protein>
<feature type="compositionally biased region" description="Polar residues" evidence="3">
    <location>
        <begin position="70"/>
        <end position="108"/>
    </location>
</feature>
<keyword evidence="4" id="KW-0472">Membrane</keyword>
<evidence type="ECO:0000313" key="7">
    <source>
        <dbReference type="Proteomes" id="UP001293593"/>
    </source>
</evidence>
<feature type="transmembrane region" description="Helical" evidence="4">
    <location>
        <begin position="638"/>
        <end position="661"/>
    </location>
</feature>
<accession>A0AAE1ISY8</accession>
<dbReference type="PANTHER" id="PTHR24177">
    <property type="entry name" value="CASKIN"/>
    <property type="match status" value="1"/>
</dbReference>
<dbReference type="EMBL" id="JAWXYG010000013">
    <property type="protein sequence ID" value="KAK4256052.1"/>
    <property type="molecule type" value="Genomic_DNA"/>
</dbReference>
<dbReference type="Pfam" id="PF13962">
    <property type="entry name" value="PGG"/>
    <property type="match status" value="1"/>
</dbReference>
<keyword evidence="4" id="KW-0812">Transmembrane</keyword>
<dbReference type="AlphaFoldDB" id="A0AAE1ISY8"/>
<dbReference type="Gene3D" id="1.25.40.20">
    <property type="entry name" value="Ankyrin repeat-containing domain"/>
    <property type="match status" value="1"/>
</dbReference>
<evidence type="ECO:0000259" key="5">
    <source>
        <dbReference type="Pfam" id="PF13962"/>
    </source>
</evidence>
<evidence type="ECO:0000256" key="4">
    <source>
        <dbReference type="SAM" id="Phobius"/>
    </source>
</evidence>